<dbReference type="AlphaFoldDB" id="A0A4S8R2K9"/>
<evidence type="ECO:0000313" key="2">
    <source>
        <dbReference type="Proteomes" id="UP000308671"/>
    </source>
</evidence>
<keyword evidence="2" id="KW-1185">Reference proteome</keyword>
<reference evidence="1 2" key="1">
    <citation type="submission" date="2017-12" db="EMBL/GenBank/DDBJ databases">
        <title>Comparative genomics of Botrytis spp.</title>
        <authorList>
            <person name="Valero-Jimenez C.A."/>
            <person name="Tapia P."/>
            <person name="Veloso J."/>
            <person name="Silva-Moreno E."/>
            <person name="Staats M."/>
            <person name="Valdes J.H."/>
            <person name="Van Kan J.A.L."/>
        </authorList>
    </citation>
    <scope>NUCLEOTIDE SEQUENCE [LARGE SCALE GENOMIC DNA]</scope>
    <source>
        <strain evidence="1 2">MUCL435</strain>
    </source>
</reference>
<proteinExistence type="predicted"/>
<evidence type="ECO:0000313" key="1">
    <source>
        <dbReference type="EMBL" id="THV50285.1"/>
    </source>
</evidence>
<accession>A0A4S8R2K9</accession>
<dbReference type="Proteomes" id="UP000308671">
    <property type="component" value="Unassembled WGS sequence"/>
</dbReference>
<comment type="caution">
    <text evidence="1">The sequence shown here is derived from an EMBL/GenBank/DDBJ whole genome shotgun (WGS) entry which is preliminary data.</text>
</comment>
<sequence length="80" mass="9353">MTWLNGTNGRHKKKFCRSHSIETKDVRYGPHNTALVQPVDRWHMDMRPMAHTRSYNIPLDFKLGIQLSSRLTLEFGMVVV</sequence>
<dbReference type="EMBL" id="PQXL01000157">
    <property type="protein sequence ID" value="THV50285.1"/>
    <property type="molecule type" value="Genomic_DNA"/>
</dbReference>
<organism evidence="1 2">
    <name type="scientific">Botrytis galanthina</name>
    <dbReference type="NCBI Taxonomy" id="278940"/>
    <lineage>
        <taxon>Eukaryota</taxon>
        <taxon>Fungi</taxon>
        <taxon>Dikarya</taxon>
        <taxon>Ascomycota</taxon>
        <taxon>Pezizomycotina</taxon>
        <taxon>Leotiomycetes</taxon>
        <taxon>Helotiales</taxon>
        <taxon>Sclerotiniaceae</taxon>
        <taxon>Botrytis</taxon>
    </lineage>
</organism>
<protein>
    <submittedName>
        <fullName evidence="1">Uncharacterized protein</fullName>
    </submittedName>
</protein>
<gene>
    <name evidence="1" type="ORF">BGAL_0157g00210</name>
</gene>
<name>A0A4S8R2K9_9HELO</name>